<evidence type="ECO:0000256" key="5">
    <source>
        <dbReference type="ARBA" id="ARBA00022989"/>
    </source>
</evidence>
<dbReference type="EMBL" id="JASPKY010000044">
    <property type="protein sequence ID" value="KAK9745876.1"/>
    <property type="molecule type" value="Genomic_DNA"/>
</dbReference>
<feature type="transmembrane region" description="Helical" evidence="12">
    <location>
        <begin position="211"/>
        <end position="231"/>
    </location>
</feature>
<dbReference type="GO" id="GO:0005886">
    <property type="term" value="C:plasma membrane"/>
    <property type="evidence" value="ECO:0007669"/>
    <property type="project" value="UniProtKB-SubCell"/>
</dbReference>
<feature type="transmembrane region" description="Helical" evidence="12">
    <location>
        <begin position="289"/>
        <end position="310"/>
    </location>
</feature>
<dbReference type="PANTHER" id="PTHR46925:SF2">
    <property type="entry name" value="G-PROTEIN COUPLED RECEPTOR TKR-1-RELATED"/>
    <property type="match status" value="1"/>
</dbReference>
<feature type="transmembrane region" description="Helical" evidence="12">
    <location>
        <begin position="396"/>
        <end position="417"/>
    </location>
</feature>
<feature type="transmembrane region" description="Helical" evidence="12">
    <location>
        <begin position="251"/>
        <end position="269"/>
    </location>
</feature>
<dbReference type="AlphaFoldDB" id="A0AAW1MGU5"/>
<evidence type="ECO:0000256" key="7">
    <source>
        <dbReference type="ARBA" id="ARBA00023136"/>
    </source>
</evidence>
<keyword evidence="9 10" id="KW-0807">Transducer</keyword>
<feature type="compositionally biased region" description="Basic and acidic residues" evidence="11">
    <location>
        <begin position="499"/>
        <end position="509"/>
    </location>
</feature>
<reference evidence="14 15" key="1">
    <citation type="journal article" date="2024" name="BMC Genomics">
        <title>De novo assembly and annotation of Popillia japonica's genome with initial clues to its potential as an invasive pest.</title>
        <authorList>
            <person name="Cucini C."/>
            <person name="Boschi S."/>
            <person name="Funari R."/>
            <person name="Cardaioli E."/>
            <person name="Iannotti N."/>
            <person name="Marturano G."/>
            <person name="Paoli F."/>
            <person name="Bruttini M."/>
            <person name="Carapelli A."/>
            <person name="Frati F."/>
            <person name="Nardi F."/>
        </authorList>
    </citation>
    <scope>NUCLEOTIDE SEQUENCE [LARGE SCALE GENOMIC DNA]</scope>
    <source>
        <strain evidence="14">DMR45628</strain>
    </source>
</reference>
<sequence>MFVQTEFNKSNNNNGIGRVSPEDGIVDGYEDVIKDLDLISRFCLPICSKDNEIREVALDAISKTVEGWLDGVGSPKHYRVNEGHHRAHHQSGTSNSCACSEINVETLKIPQEYLDLVLLHLPIILRLSLSCPFDNVREKCQHILELVQSRGLPVPYPVILGPSAYIDPDEIERRKITNYYNNPSRTYQTLLGISRIKSLAHRRMRTITNYFLVNLSIADLLLSTLNCFFNFIYMLQGDWRFGRWYCTANNFIANVTVAASVFTLTGITCDRYLAIVHPLQPRMSKTSSIITIIFIWLASMAIAFPCLLYSTTVTYRFRDKERTACLLVWPDGQPTDSNMDFAYQVSFLALTYVIPMALMLWCYTEMGKVLWGSRSIGEQTQRQMDSIKSKRKVVKMFIFIVTVFCVCWLPYHGYFIYTHIDRSIVYSKYVQHVYLGFYWFAMANAMVNPLIYYWMNARFRQYYRKVLCIWRAIIRTPSEKEDNSRFTRQHTYSSKSGNKSHDNVQKKMR</sequence>
<evidence type="ECO:0000256" key="8">
    <source>
        <dbReference type="ARBA" id="ARBA00023170"/>
    </source>
</evidence>
<dbReference type="PROSITE" id="PS50262">
    <property type="entry name" value="G_PROTEIN_RECEP_F1_2"/>
    <property type="match status" value="1"/>
</dbReference>
<dbReference type="GO" id="GO:0004995">
    <property type="term" value="F:tachykinin receptor activity"/>
    <property type="evidence" value="ECO:0007669"/>
    <property type="project" value="InterPro"/>
</dbReference>
<evidence type="ECO:0000256" key="4">
    <source>
        <dbReference type="ARBA" id="ARBA00022692"/>
    </source>
</evidence>
<dbReference type="InterPro" id="IPR000276">
    <property type="entry name" value="GPCR_Rhodpsn"/>
</dbReference>
<evidence type="ECO:0000256" key="10">
    <source>
        <dbReference type="RuleBase" id="RU000688"/>
    </source>
</evidence>
<evidence type="ECO:0000313" key="15">
    <source>
        <dbReference type="Proteomes" id="UP001458880"/>
    </source>
</evidence>
<evidence type="ECO:0000256" key="1">
    <source>
        <dbReference type="ARBA" id="ARBA00004651"/>
    </source>
</evidence>
<dbReference type="GO" id="GO:0004983">
    <property type="term" value="F:neuropeptide Y receptor activity"/>
    <property type="evidence" value="ECO:0007669"/>
    <property type="project" value="InterPro"/>
</dbReference>
<keyword evidence="8 10" id="KW-0675">Receptor</keyword>
<dbReference type="InterPro" id="IPR000611">
    <property type="entry name" value="NPY_rcpt"/>
</dbReference>
<dbReference type="PRINTS" id="PR01012">
    <property type="entry name" value="NRPEPTIDEYR"/>
</dbReference>
<evidence type="ECO:0000256" key="12">
    <source>
        <dbReference type="SAM" id="Phobius"/>
    </source>
</evidence>
<dbReference type="Pfam" id="PF00001">
    <property type="entry name" value="7tm_1"/>
    <property type="match status" value="1"/>
</dbReference>
<name>A0AAW1MGU5_POPJA</name>
<accession>A0AAW1MGU5</accession>
<keyword evidence="3" id="KW-1003">Cell membrane</keyword>
<evidence type="ECO:0000256" key="2">
    <source>
        <dbReference type="ARBA" id="ARBA00010663"/>
    </source>
</evidence>
<dbReference type="PANTHER" id="PTHR46925">
    <property type="entry name" value="G-PROTEIN COUPLED RECEPTOR TKR-1-RELATED"/>
    <property type="match status" value="1"/>
</dbReference>
<comment type="similarity">
    <text evidence="2 10">Belongs to the G-protein coupled receptor 1 family.</text>
</comment>
<evidence type="ECO:0000256" key="6">
    <source>
        <dbReference type="ARBA" id="ARBA00023040"/>
    </source>
</evidence>
<organism evidence="14 15">
    <name type="scientific">Popillia japonica</name>
    <name type="common">Japanese beetle</name>
    <dbReference type="NCBI Taxonomy" id="7064"/>
    <lineage>
        <taxon>Eukaryota</taxon>
        <taxon>Metazoa</taxon>
        <taxon>Ecdysozoa</taxon>
        <taxon>Arthropoda</taxon>
        <taxon>Hexapoda</taxon>
        <taxon>Insecta</taxon>
        <taxon>Pterygota</taxon>
        <taxon>Neoptera</taxon>
        <taxon>Endopterygota</taxon>
        <taxon>Coleoptera</taxon>
        <taxon>Polyphaga</taxon>
        <taxon>Scarabaeiformia</taxon>
        <taxon>Scarabaeidae</taxon>
        <taxon>Rutelinae</taxon>
        <taxon>Popillia</taxon>
    </lineage>
</organism>
<comment type="caution">
    <text evidence="14">The sequence shown here is derived from an EMBL/GenBank/DDBJ whole genome shotgun (WGS) entry which is preliminary data.</text>
</comment>
<dbReference type="PRINTS" id="PR00237">
    <property type="entry name" value="GPCRRHODOPSN"/>
</dbReference>
<feature type="transmembrane region" description="Helical" evidence="12">
    <location>
        <begin position="437"/>
        <end position="455"/>
    </location>
</feature>
<dbReference type="InterPro" id="IPR017452">
    <property type="entry name" value="GPCR_Rhodpsn_7TM"/>
</dbReference>
<evidence type="ECO:0000259" key="13">
    <source>
        <dbReference type="PROSITE" id="PS50262"/>
    </source>
</evidence>
<protein>
    <submittedName>
        <fullName evidence="14">7 transmembrane receptor (Rhodopsin family)</fullName>
    </submittedName>
</protein>
<proteinExistence type="inferred from homology"/>
<dbReference type="CDD" id="cd15390">
    <property type="entry name" value="7tmA_TACR"/>
    <property type="match status" value="1"/>
</dbReference>
<dbReference type="SUPFAM" id="SSF81321">
    <property type="entry name" value="Family A G protein-coupled receptor-like"/>
    <property type="match status" value="1"/>
</dbReference>
<keyword evidence="6 10" id="KW-0297">G-protein coupled receptor</keyword>
<feature type="region of interest" description="Disordered" evidence="11">
    <location>
        <begin position="484"/>
        <end position="509"/>
    </location>
</feature>
<dbReference type="Proteomes" id="UP001458880">
    <property type="component" value="Unassembled WGS sequence"/>
</dbReference>
<keyword evidence="5 12" id="KW-1133">Transmembrane helix</keyword>
<feature type="domain" description="G-protein coupled receptors family 1 profile" evidence="13">
    <location>
        <begin position="185"/>
        <end position="452"/>
    </location>
</feature>
<dbReference type="PROSITE" id="PS00237">
    <property type="entry name" value="G_PROTEIN_RECEP_F1_1"/>
    <property type="match status" value="1"/>
</dbReference>
<gene>
    <name evidence="14" type="ORF">QE152_g6552</name>
</gene>
<evidence type="ECO:0000256" key="3">
    <source>
        <dbReference type="ARBA" id="ARBA00022475"/>
    </source>
</evidence>
<dbReference type="Gene3D" id="1.20.1070.10">
    <property type="entry name" value="Rhodopsin 7-helix transmembrane proteins"/>
    <property type="match status" value="1"/>
</dbReference>
<dbReference type="InterPro" id="IPR001681">
    <property type="entry name" value="Neurokn_rcpt"/>
</dbReference>
<feature type="transmembrane region" description="Helical" evidence="12">
    <location>
        <begin position="341"/>
        <end position="364"/>
    </location>
</feature>
<evidence type="ECO:0000256" key="9">
    <source>
        <dbReference type="ARBA" id="ARBA00023224"/>
    </source>
</evidence>
<comment type="subcellular location">
    <subcellularLocation>
        <location evidence="1">Cell membrane</location>
        <topology evidence="1">Multi-pass membrane protein</topology>
    </subcellularLocation>
</comment>
<evidence type="ECO:0000313" key="14">
    <source>
        <dbReference type="EMBL" id="KAK9745876.1"/>
    </source>
</evidence>
<evidence type="ECO:0000256" key="11">
    <source>
        <dbReference type="SAM" id="MobiDB-lite"/>
    </source>
</evidence>
<keyword evidence="15" id="KW-1185">Reference proteome</keyword>
<keyword evidence="7 12" id="KW-0472">Membrane</keyword>
<keyword evidence="4 10" id="KW-0812">Transmembrane</keyword>